<feature type="transmembrane region" description="Helical" evidence="2">
    <location>
        <begin position="362"/>
        <end position="382"/>
    </location>
</feature>
<keyword evidence="2" id="KW-0812">Transmembrane</keyword>
<dbReference type="InterPro" id="IPR001036">
    <property type="entry name" value="Acrflvin-R"/>
</dbReference>
<name>A0A7X5EZE3_9HYPH</name>
<dbReference type="PANTHER" id="PTHR32063:SF33">
    <property type="entry name" value="RND SUPERFAMILY EFFLUX PUMP PERMEASE COMPONENT"/>
    <property type="match status" value="1"/>
</dbReference>
<organism evidence="3 4">
    <name type="scientific">Pannonibacter tanglangensis</name>
    <dbReference type="NCBI Taxonomy" id="2750084"/>
    <lineage>
        <taxon>Bacteria</taxon>
        <taxon>Pseudomonadati</taxon>
        <taxon>Pseudomonadota</taxon>
        <taxon>Alphaproteobacteria</taxon>
        <taxon>Hyphomicrobiales</taxon>
        <taxon>Stappiaceae</taxon>
        <taxon>Pannonibacter</taxon>
    </lineage>
</organism>
<feature type="transmembrane region" description="Helical" evidence="2">
    <location>
        <begin position="976"/>
        <end position="995"/>
    </location>
</feature>
<dbReference type="PANTHER" id="PTHR32063">
    <property type="match status" value="1"/>
</dbReference>
<dbReference type="AlphaFoldDB" id="A0A7X5EZE3"/>
<feature type="transmembrane region" description="Helical" evidence="2">
    <location>
        <begin position="1007"/>
        <end position="1032"/>
    </location>
</feature>
<dbReference type="GO" id="GO:0005886">
    <property type="term" value="C:plasma membrane"/>
    <property type="evidence" value="ECO:0007669"/>
    <property type="project" value="TreeGrafter"/>
</dbReference>
<keyword evidence="2" id="KW-1133">Transmembrane helix</keyword>
<evidence type="ECO:0000256" key="2">
    <source>
        <dbReference type="SAM" id="Phobius"/>
    </source>
</evidence>
<evidence type="ECO:0000256" key="1">
    <source>
        <dbReference type="SAM" id="MobiDB-lite"/>
    </source>
</evidence>
<feature type="transmembrane region" description="Helical" evidence="2">
    <location>
        <begin position="905"/>
        <end position="923"/>
    </location>
</feature>
<dbReference type="SUPFAM" id="SSF82693">
    <property type="entry name" value="Multidrug efflux transporter AcrB pore domain, PN1, PN2, PC1 and PC2 subdomains"/>
    <property type="match status" value="2"/>
</dbReference>
<keyword evidence="4" id="KW-1185">Reference proteome</keyword>
<dbReference type="PRINTS" id="PR00702">
    <property type="entry name" value="ACRIFLAVINRP"/>
</dbReference>
<dbReference type="SUPFAM" id="SSF82866">
    <property type="entry name" value="Multidrug efflux transporter AcrB transmembrane domain"/>
    <property type="match status" value="2"/>
</dbReference>
<feature type="transmembrane region" description="Helical" evidence="2">
    <location>
        <begin position="465"/>
        <end position="484"/>
    </location>
</feature>
<reference evidence="4" key="1">
    <citation type="submission" date="2020-01" db="EMBL/GenBank/DDBJ databases">
        <authorList>
            <person name="Fang Y."/>
            <person name="Sun R."/>
            <person name="Nie L."/>
            <person name="He J."/>
            <person name="Hao L."/>
            <person name="Wang L."/>
            <person name="Su S."/>
            <person name="Lv E."/>
            <person name="Zhang Z."/>
            <person name="Xie R."/>
            <person name="Liu H."/>
        </authorList>
    </citation>
    <scope>NUCLEOTIDE SEQUENCE [LARGE SCALE GENOMIC DNA]</scope>
    <source>
        <strain evidence="4">XCT-53</strain>
    </source>
</reference>
<accession>A0A7X5EZE3</accession>
<feature type="transmembrane region" description="Helical" evidence="2">
    <location>
        <begin position="929"/>
        <end position="955"/>
    </location>
</feature>
<dbReference type="SUPFAM" id="SSF82714">
    <property type="entry name" value="Multidrug efflux transporter AcrB TolC docking domain, DN and DC subdomains"/>
    <property type="match status" value="1"/>
</dbReference>
<feature type="transmembrane region" description="Helical" evidence="2">
    <location>
        <begin position="429"/>
        <end position="453"/>
    </location>
</feature>
<dbReference type="EMBL" id="JAABLQ010000001">
    <property type="protein sequence ID" value="NBN76931.1"/>
    <property type="molecule type" value="Genomic_DNA"/>
</dbReference>
<proteinExistence type="predicted"/>
<feature type="region of interest" description="Disordered" evidence="1">
    <location>
        <begin position="217"/>
        <end position="240"/>
    </location>
</feature>
<keyword evidence="2" id="KW-0472">Membrane</keyword>
<dbReference type="GO" id="GO:0042910">
    <property type="term" value="F:xenobiotic transmembrane transporter activity"/>
    <property type="evidence" value="ECO:0007669"/>
    <property type="project" value="TreeGrafter"/>
</dbReference>
<comment type="caution">
    <text evidence="3">The sequence shown here is derived from an EMBL/GenBank/DDBJ whole genome shotgun (WGS) entry which is preliminary data.</text>
</comment>
<dbReference type="Proteomes" id="UP000586722">
    <property type="component" value="Unassembled WGS sequence"/>
</dbReference>
<feature type="compositionally biased region" description="Pro residues" evidence="1">
    <location>
        <begin position="1079"/>
        <end position="1091"/>
    </location>
</feature>
<dbReference type="Gene3D" id="3.30.70.1320">
    <property type="entry name" value="Multidrug efflux transporter AcrB pore domain like"/>
    <property type="match status" value="1"/>
</dbReference>
<evidence type="ECO:0000313" key="4">
    <source>
        <dbReference type="Proteomes" id="UP000586722"/>
    </source>
</evidence>
<feature type="transmembrane region" description="Helical" evidence="2">
    <location>
        <begin position="879"/>
        <end position="898"/>
    </location>
</feature>
<feature type="region of interest" description="Disordered" evidence="1">
    <location>
        <begin position="1062"/>
        <end position="1091"/>
    </location>
</feature>
<dbReference type="Gene3D" id="3.30.70.1430">
    <property type="entry name" value="Multidrug efflux transporter AcrB pore domain"/>
    <property type="match status" value="2"/>
</dbReference>
<dbReference type="Gene3D" id="3.30.70.1440">
    <property type="entry name" value="Multidrug efflux transporter AcrB pore domain"/>
    <property type="match status" value="1"/>
</dbReference>
<dbReference type="Gene3D" id="3.30.2090.10">
    <property type="entry name" value="Multidrug efflux transporter AcrB TolC docking domain, DN and DC subdomains"/>
    <property type="match status" value="2"/>
</dbReference>
<feature type="transmembrane region" description="Helical" evidence="2">
    <location>
        <begin position="336"/>
        <end position="356"/>
    </location>
</feature>
<protein>
    <submittedName>
        <fullName evidence="3">AcrB/AcrD/AcrF family protein</fullName>
    </submittedName>
</protein>
<sequence>MRSPGGERFGSVLDYMVRHGTAANLLLMIMLLAGIYAGLQIRTQYFPDVVNETMTVTVRWSGAGPEDMDRGVVEVLAPPLLAVEGVEEAQSVARQGTATLTLTFEAGWDMSRASEDVKAAVDQSRANLPTGSELPDVARGGFRDRVTNVVIYGPVDLDQIARLSDDLQSRLFRAGVTQVTVRGVADPVIRVMVREADLIRHDLTLQDVADAIGTEAESAPAGSIGNGAARLRTGSDRRSETDLGDIRIRAPAGGEALVLREVASIETEGAERGIAFFHEGQPAVVLRVDRNAQGDTIKIQGEVERVIEEMRPTLPSGVEIVLTETRTREIIDRLNILIENGIGGLLLVLLFLFLFLSARTAFWVAAGIPVAMAATIGLMYAFGMTLNMMSLFALIICLGIVVDDAIVVGEHADHLGKQGYGPAEAASLAARRMTAPVIAASLTTIIAFAGLAAVDGRFGALIQDIPIVVAIVLLASLVESFFILPAHMRHAIAAEQRKPSWFDWPNRVFSRGFDWFVARLFRPFMRLVVRLRYPVLGGSIMVLLLSASLYVDGTVPWRFFNSPERAVVSANVAMMPGAQRDDTKAMLREMERALTVVNDRYAEQHGTAPVVFALTQVGGSSGWGFRAGETKDPDQLGSIDIELIDPDLRPYSAQRFLSDWEKEVVATPLLETLSLRGGRSGPGGQAIDVRLRGGTADTLKAAAEELKRQLAVLPGVGALEDTMAFDKTELTVRLTPRGEALGFRSDQIARELRNRLEGIEVVEFPLDRRTVTIKVNMPDEETHSAFLYQTRIKSPGGSYVALSEVVTIEADYGFSSVRREDGLRTLRVTGDISEDDPSAAAEVTRALRDRILPEIASGFGIETELGGLAEQEDAFLQDALLGLVLCLAGIYLTLAWIFESWTRPIIIMLVIPFGAVGMIWGHHVHGLPLSMFSIIGFIGMAGIIINDSIVLVTTIDENRARRPFLEAIVDGVCDRLRAVILTTATTVFGLAPLLFETSRAAQFLLPTVITLAYGLGFGLLLVLLLTPSLLAIQHDAGMALRSGRRALALTLAKTVPAGLLGGWGRSGRPQAGQAEAGSPPRPLDGPTPPAE</sequence>
<evidence type="ECO:0000313" key="3">
    <source>
        <dbReference type="EMBL" id="NBN76931.1"/>
    </source>
</evidence>
<dbReference type="Pfam" id="PF00873">
    <property type="entry name" value="ACR_tran"/>
    <property type="match status" value="1"/>
</dbReference>
<dbReference type="RefSeq" id="WP_161707686.1">
    <property type="nucleotide sequence ID" value="NZ_JAABLQ010000001.1"/>
</dbReference>
<feature type="transmembrane region" description="Helical" evidence="2">
    <location>
        <begin position="20"/>
        <end position="39"/>
    </location>
</feature>
<dbReference type="Gene3D" id="1.20.1640.10">
    <property type="entry name" value="Multidrug efflux transporter AcrB transmembrane domain"/>
    <property type="match status" value="2"/>
</dbReference>
<dbReference type="InterPro" id="IPR027463">
    <property type="entry name" value="AcrB_DN_DC_subdom"/>
</dbReference>
<gene>
    <name evidence="3" type="ORF">GWI72_01465</name>
</gene>
<feature type="transmembrane region" description="Helical" evidence="2">
    <location>
        <begin position="389"/>
        <end position="409"/>
    </location>
</feature>